<name>A0A3D1JH88_9CHLR</name>
<reference evidence="2" key="1">
    <citation type="journal article" date="2015" name="Genome Announc.">
        <title>Draft Genome Sequences of Anaerolinea thermolimosa IMO-1, Bellilinea caldifistulae GOMI-1, Leptolinea tardivitalis YMTK-2, Levilinea saccharolytica KIBI-1, Longilinea arvoryzae KOME-1, Previously Described as Members of the Class Anaerolineae (Chloroflexi).</title>
        <authorList>
            <person name="Matsuura N."/>
            <person name="Tourlousse M.D."/>
            <person name="Ohashi A."/>
            <person name="Hugenholtz P."/>
            <person name="Sekiguchi Y."/>
        </authorList>
    </citation>
    <scope>NUCLEOTIDE SEQUENCE</scope>
    <source>
        <strain evidence="2">IMO-1</strain>
    </source>
</reference>
<reference evidence="3 5" key="3">
    <citation type="journal article" date="2018" name="Nat. Biotechnol.">
        <title>A standardized bacterial taxonomy based on genome phylogeny substantially revises the tree of life.</title>
        <authorList>
            <person name="Parks D.H."/>
            <person name="Chuvochina M."/>
            <person name="Waite D.W."/>
            <person name="Rinke C."/>
            <person name="Skarshewski A."/>
            <person name="Chaumeil P.A."/>
            <person name="Hugenholtz P."/>
        </authorList>
    </citation>
    <scope>NUCLEOTIDE SEQUENCE [LARGE SCALE GENOMIC DNA]</scope>
    <source>
        <strain evidence="3">UBA8781</strain>
    </source>
</reference>
<keyword evidence="4" id="KW-1185">Reference proteome</keyword>
<organism evidence="3 5">
    <name type="scientific">Anaerolinea thermolimosa</name>
    <dbReference type="NCBI Taxonomy" id="229919"/>
    <lineage>
        <taxon>Bacteria</taxon>
        <taxon>Bacillati</taxon>
        <taxon>Chloroflexota</taxon>
        <taxon>Anaerolineae</taxon>
        <taxon>Anaerolineales</taxon>
        <taxon>Anaerolineaceae</taxon>
        <taxon>Anaerolinea</taxon>
    </lineage>
</organism>
<reference evidence="4" key="2">
    <citation type="submission" date="2015-07" db="EMBL/GenBank/DDBJ databases">
        <title>Draft Genome Sequences of Anaerolinea thermolimosa IMO-1, Bellilinea caldifistulae GOMI-1, Leptolinea tardivitalis YMTK-2, Levilinea saccharolytica KIBI-1,Longilinea arvoryzae KOME-1, Previously Described as Members of the Anaerolineaceae (Chloroflexi).</title>
        <authorList>
            <person name="Sekiguchi Y."/>
            <person name="Ohashi A."/>
            <person name="Matsuura N."/>
            <person name="Tourlousse M.D."/>
        </authorList>
    </citation>
    <scope>NUCLEOTIDE SEQUENCE [LARGE SCALE GENOMIC DNA]</scope>
    <source>
        <strain evidence="4">IMO-1</strain>
    </source>
</reference>
<feature type="transmembrane region" description="Helical" evidence="1">
    <location>
        <begin position="41"/>
        <end position="59"/>
    </location>
</feature>
<protein>
    <recommendedName>
        <fullName evidence="6">Holin</fullName>
    </recommendedName>
</protein>
<dbReference type="STRING" id="229919.GCA_001050195_03381"/>
<keyword evidence="1" id="KW-0812">Transmembrane</keyword>
<dbReference type="OrthoDB" id="9801171at2"/>
<accession>A0A3D1JH88</accession>
<dbReference type="AlphaFoldDB" id="A0A3D1JH88"/>
<evidence type="ECO:0000256" key="1">
    <source>
        <dbReference type="SAM" id="Phobius"/>
    </source>
</evidence>
<dbReference type="Proteomes" id="UP000253922">
    <property type="component" value="Unassembled WGS sequence"/>
</dbReference>
<feature type="transmembrane region" description="Helical" evidence="1">
    <location>
        <begin position="12"/>
        <end position="29"/>
    </location>
</feature>
<proteinExistence type="predicted"/>
<sequence length="67" mass="7431">MPEKLKMLLISRKFWAALVGLVMVLVRTWRPDFPLSEEQVTGIIALLAAYILGTALEDARPALPPAK</sequence>
<dbReference type="RefSeq" id="WP_062196212.1">
    <property type="nucleotide sequence ID" value="NZ_DF967966.1"/>
</dbReference>
<evidence type="ECO:0008006" key="6">
    <source>
        <dbReference type="Google" id="ProtNLM"/>
    </source>
</evidence>
<evidence type="ECO:0000313" key="3">
    <source>
        <dbReference type="EMBL" id="HCE17814.1"/>
    </source>
</evidence>
<keyword evidence="1" id="KW-0472">Membrane</keyword>
<evidence type="ECO:0000313" key="2">
    <source>
        <dbReference type="EMBL" id="GAP08542.1"/>
    </source>
</evidence>
<dbReference type="EMBL" id="DPBP01000031">
    <property type="protein sequence ID" value="HCE17814.1"/>
    <property type="molecule type" value="Genomic_DNA"/>
</dbReference>
<dbReference type="EMBL" id="DF967966">
    <property type="protein sequence ID" value="GAP08542.1"/>
    <property type="molecule type" value="Genomic_DNA"/>
</dbReference>
<evidence type="ECO:0000313" key="4">
    <source>
        <dbReference type="Proteomes" id="UP000253922"/>
    </source>
</evidence>
<keyword evidence="1" id="KW-1133">Transmembrane helix</keyword>
<gene>
    <name evidence="2" type="ORF">ATHL_03447</name>
    <name evidence="3" type="ORF">DEQ80_08140</name>
</gene>
<evidence type="ECO:0000313" key="5">
    <source>
        <dbReference type="Proteomes" id="UP000264141"/>
    </source>
</evidence>
<dbReference type="Proteomes" id="UP000264141">
    <property type="component" value="Unassembled WGS sequence"/>
</dbReference>